<dbReference type="EMBL" id="JANBPK010001871">
    <property type="protein sequence ID" value="KAJ2920546.1"/>
    <property type="molecule type" value="Genomic_DNA"/>
</dbReference>
<evidence type="ECO:0008006" key="7">
    <source>
        <dbReference type="Google" id="ProtNLM"/>
    </source>
</evidence>
<dbReference type="SUPFAM" id="SSF48179">
    <property type="entry name" value="6-phosphogluconate dehydrogenase C-terminal domain-like"/>
    <property type="match status" value="1"/>
</dbReference>
<dbReference type="PANTHER" id="PTHR43580">
    <property type="entry name" value="OXIDOREDUCTASE GLYR1-RELATED"/>
    <property type="match status" value="1"/>
</dbReference>
<dbReference type="InterPro" id="IPR006115">
    <property type="entry name" value="6PGDH_NADP-bd"/>
</dbReference>
<keyword evidence="6" id="KW-1185">Reference proteome</keyword>
<dbReference type="InterPro" id="IPR036291">
    <property type="entry name" value="NAD(P)-bd_dom_sf"/>
</dbReference>
<dbReference type="AlphaFoldDB" id="A0A9W8INQ3"/>
<sequence length="360" mass="38735">MANPLSPPILTEQPSFPFSRPTTPGLLDHRQVGFVGLGNIGYAMAKNLAQNGPNNVSNLQPPKVWNRTISKSEKLVQQVGKDKASIAGSLEEIALECDIIIVNLANDDVVRSVYSRFAEALKSAPPTKKKIFVETSTIYPSLAGDLDKLICSFPHTHLITCPVLGSAVVADKSQLTLIMSGDYPSKKEVANLLVPSVGRKALDLGGDLEKALTYKLMANSMVLGTMEILAEALTFADKSGIGGERVLDLVKDFFPAPSMINYAERMAHEKFDGNTGFAIDGGIKDATHIRRLSAKYNCPMPAIDVAHQHLITARAIHLKEKNEGKDVASTLDWSGIIAGTRAGAGLDGFDRNKDATVVEI</sequence>
<evidence type="ECO:0000259" key="3">
    <source>
        <dbReference type="Pfam" id="PF03446"/>
    </source>
</evidence>
<comment type="caution">
    <text evidence="5">The sequence shown here is derived from an EMBL/GenBank/DDBJ whole genome shotgun (WGS) entry which is preliminary data.</text>
</comment>
<feature type="domain" description="6-phosphogluconate dehydrogenase NADP-binding" evidence="3">
    <location>
        <begin position="31"/>
        <end position="193"/>
    </location>
</feature>
<accession>A0A9W8INQ3</accession>
<dbReference type="InterPro" id="IPR029154">
    <property type="entry name" value="HIBADH-like_NADP-bd"/>
</dbReference>
<dbReference type="GO" id="GO:0051287">
    <property type="term" value="F:NAD binding"/>
    <property type="evidence" value="ECO:0007669"/>
    <property type="project" value="InterPro"/>
</dbReference>
<dbReference type="Gene3D" id="1.10.1040.10">
    <property type="entry name" value="N-(1-d-carboxylethyl)-l-norvaline Dehydrogenase, domain 2"/>
    <property type="match status" value="1"/>
</dbReference>
<evidence type="ECO:0000256" key="2">
    <source>
        <dbReference type="SAM" id="MobiDB-lite"/>
    </source>
</evidence>
<protein>
    <recommendedName>
        <fullName evidence="7">NAD(P)-binding protein</fullName>
    </recommendedName>
</protein>
<evidence type="ECO:0000259" key="4">
    <source>
        <dbReference type="Pfam" id="PF14833"/>
    </source>
</evidence>
<gene>
    <name evidence="5" type="ORF">H1R20_g16550</name>
</gene>
<feature type="compositionally biased region" description="Polar residues" evidence="2">
    <location>
        <begin position="12"/>
        <end position="22"/>
    </location>
</feature>
<organism evidence="5 6">
    <name type="scientific">Candolleomyces eurysporus</name>
    <dbReference type="NCBI Taxonomy" id="2828524"/>
    <lineage>
        <taxon>Eukaryota</taxon>
        <taxon>Fungi</taxon>
        <taxon>Dikarya</taxon>
        <taxon>Basidiomycota</taxon>
        <taxon>Agaricomycotina</taxon>
        <taxon>Agaricomycetes</taxon>
        <taxon>Agaricomycetidae</taxon>
        <taxon>Agaricales</taxon>
        <taxon>Agaricineae</taxon>
        <taxon>Psathyrellaceae</taxon>
        <taxon>Candolleomyces</taxon>
    </lineage>
</organism>
<dbReference type="GO" id="GO:0050661">
    <property type="term" value="F:NADP binding"/>
    <property type="evidence" value="ECO:0007669"/>
    <property type="project" value="InterPro"/>
</dbReference>
<feature type="region of interest" description="Disordered" evidence="2">
    <location>
        <begin position="1"/>
        <end position="22"/>
    </location>
</feature>
<proteinExistence type="inferred from homology"/>
<evidence type="ECO:0000256" key="1">
    <source>
        <dbReference type="ARBA" id="ARBA00007598"/>
    </source>
</evidence>
<feature type="non-terminal residue" evidence="5">
    <location>
        <position position="360"/>
    </location>
</feature>
<dbReference type="OrthoDB" id="435038at2759"/>
<dbReference type="Proteomes" id="UP001140091">
    <property type="component" value="Unassembled WGS sequence"/>
</dbReference>
<evidence type="ECO:0000313" key="6">
    <source>
        <dbReference type="Proteomes" id="UP001140091"/>
    </source>
</evidence>
<dbReference type="Pfam" id="PF03446">
    <property type="entry name" value="NAD_binding_2"/>
    <property type="match status" value="1"/>
</dbReference>
<feature type="domain" description="3-hydroxyisobutyrate dehydrogenase-like NAD-binding" evidence="4">
    <location>
        <begin position="213"/>
        <end position="320"/>
    </location>
</feature>
<dbReference type="InterPro" id="IPR013328">
    <property type="entry name" value="6PGD_dom2"/>
</dbReference>
<comment type="similarity">
    <text evidence="1">Belongs to the HIBADH-related family. NP60 subfamily.</text>
</comment>
<dbReference type="SUPFAM" id="SSF51735">
    <property type="entry name" value="NAD(P)-binding Rossmann-fold domains"/>
    <property type="match status" value="1"/>
</dbReference>
<dbReference type="InterPro" id="IPR051265">
    <property type="entry name" value="HIBADH-related_NP60_sf"/>
</dbReference>
<name>A0A9W8INQ3_9AGAR</name>
<dbReference type="Gene3D" id="3.40.50.720">
    <property type="entry name" value="NAD(P)-binding Rossmann-like Domain"/>
    <property type="match status" value="1"/>
</dbReference>
<dbReference type="PANTHER" id="PTHR43580:SF8">
    <property type="entry name" value="6-PHOSPHOGLUCONATE DEHYDROGENASE NADP-BINDING DOMAIN-CONTAINING PROTEIN-RELATED"/>
    <property type="match status" value="1"/>
</dbReference>
<dbReference type="InterPro" id="IPR008927">
    <property type="entry name" value="6-PGluconate_DH-like_C_sf"/>
</dbReference>
<reference evidence="5" key="1">
    <citation type="submission" date="2022-06" db="EMBL/GenBank/DDBJ databases">
        <title>Genome Sequence of Candolleomyces eurysporus.</title>
        <authorList>
            <person name="Buettner E."/>
        </authorList>
    </citation>
    <scope>NUCLEOTIDE SEQUENCE</scope>
    <source>
        <strain evidence="5">VTCC 930004</strain>
    </source>
</reference>
<dbReference type="Pfam" id="PF14833">
    <property type="entry name" value="NAD_binding_11"/>
    <property type="match status" value="1"/>
</dbReference>
<evidence type="ECO:0000313" key="5">
    <source>
        <dbReference type="EMBL" id="KAJ2920546.1"/>
    </source>
</evidence>